<dbReference type="EMBL" id="LVWE01000055">
    <property type="protein sequence ID" value="OAD43405.1"/>
    <property type="molecule type" value="Genomic_DNA"/>
</dbReference>
<name>A0A176T7S8_9FLAO</name>
<evidence type="ECO:0000256" key="3">
    <source>
        <dbReference type="ARBA" id="ARBA00022630"/>
    </source>
</evidence>
<dbReference type="PANTHER" id="PTHR43429">
    <property type="entry name" value="PYRIDINE NUCLEOTIDE-DISULFIDE OXIDOREDUCTASE DOMAIN-CONTAINING"/>
    <property type="match status" value="1"/>
</dbReference>
<dbReference type="PRINTS" id="PR00411">
    <property type="entry name" value="PNDRDTASEI"/>
</dbReference>
<protein>
    <submittedName>
        <fullName evidence="6">NADH dehydrogenase</fullName>
    </submittedName>
</protein>
<dbReference type="Gene3D" id="3.50.50.60">
    <property type="entry name" value="FAD/NAD(P)-binding domain"/>
    <property type="match status" value="2"/>
</dbReference>
<dbReference type="AlphaFoldDB" id="A0A176T7S8"/>
<dbReference type="Pfam" id="PF07992">
    <property type="entry name" value="Pyr_redox_2"/>
    <property type="match status" value="1"/>
</dbReference>
<gene>
    <name evidence="6" type="ORF">LPB303_13130</name>
</gene>
<keyword evidence="4" id="KW-0274">FAD</keyword>
<organism evidence="6 7">
    <name type="scientific">Polaribacter atrinae</name>
    <dbReference type="NCBI Taxonomy" id="1333662"/>
    <lineage>
        <taxon>Bacteria</taxon>
        <taxon>Pseudomonadati</taxon>
        <taxon>Bacteroidota</taxon>
        <taxon>Flavobacteriia</taxon>
        <taxon>Flavobacteriales</taxon>
        <taxon>Flavobacteriaceae</taxon>
    </lineage>
</organism>
<keyword evidence="7" id="KW-1185">Reference proteome</keyword>
<keyword evidence="3" id="KW-0285">Flavoprotein</keyword>
<dbReference type="InterPro" id="IPR023753">
    <property type="entry name" value="FAD/NAD-binding_dom"/>
</dbReference>
<evidence type="ECO:0000313" key="7">
    <source>
        <dbReference type="Proteomes" id="UP000076923"/>
    </source>
</evidence>
<comment type="cofactor">
    <cofactor evidence="1">
        <name>FAD</name>
        <dbReference type="ChEBI" id="CHEBI:57692"/>
    </cofactor>
</comment>
<dbReference type="OrthoDB" id="9792592at2"/>
<dbReference type="InterPro" id="IPR036188">
    <property type="entry name" value="FAD/NAD-bd_sf"/>
</dbReference>
<dbReference type="STRING" id="1333662.LPB303_13130"/>
<evidence type="ECO:0000256" key="4">
    <source>
        <dbReference type="ARBA" id="ARBA00022827"/>
    </source>
</evidence>
<evidence type="ECO:0000256" key="2">
    <source>
        <dbReference type="ARBA" id="ARBA00006442"/>
    </source>
</evidence>
<comment type="caution">
    <text evidence="6">The sequence shown here is derived from an EMBL/GenBank/DDBJ whole genome shotgun (WGS) entry which is preliminary data.</text>
</comment>
<evidence type="ECO:0000313" key="6">
    <source>
        <dbReference type="EMBL" id="OAD43405.1"/>
    </source>
</evidence>
<feature type="domain" description="FAD/NAD(P)-binding" evidence="5">
    <location>
        <begin position="3"/>
        <end position="289"/>
    </location>
</feature>
<dbReference type="Proteomes" id="UP000076923">
    <property type="component" value="Unassembled WGS sequence"/>
</dbReference>
<sequence length="448" mass="51557">MEHIVIIGNGISGVTAARHIRKNSDHKITIVSAETKYFFSRTALMYVYMGHMKFEHTQPYENWFWEKNRISLKEGFVAKVNTDKKQLDFTNGETLSFDRLIIATGSKSNKFGWPGQDLEGTLGMYHKQDLEKLEKYAPDNKTCNRAVIVGGGLIGIELAEMLRSRKIPVTFLVREDSFWNGVLPAQESAMINEHIKEHHIDLRLSTNLKEIKSDENGRVKSIIIEETGEEIPCNVVGLTAGVTPNIDFLKESGIKLGRGVKVNRFLETNIPNIYAIGDCAEQHEAIGQRRNIEAVWYTGRMMGETLAQTICGNKTAYKPGHWFNSAKFLDIEYQTYGWVFSERGKQENEAYFQWQHPTDNKCITISFDKNTKKFLGINTFGIRMRHEVFDKWLTENKSVEYVLEFLADANFDPEFFKLHEAEIVAKFNQENNTNIQLKKKSWKRIFSI</sequence>
<dbReference type="RefSeq" id="WP_068450985.1">
    <property type="nucleotide sequence ID" value="NZ_CP150660.1"/>
</dbReference>
<accession>A0A176T7S8</accession>
<comment type="similarity">
    <text evidence="2">Belongs to the FAD-dependent oxidoreductase family.</text>
</comment>
<evidence type="ECO:0000259" key="5">
    <source>
        <dbReference type="Pfam" id="PF07992"/>
    </source>
</evidence>
<proteinExistence type="inferred from homology"/>
<evidence type="ECO:0000256" key="1">
    <source>
        <dbReference type="ARBA" id="ARBA00001974"/>
    </source>
</evidence>
<dbReference type="InterPro" id="IPR050260">
    <property type="entry name" value="FAD-bd_OxRdtase"/>
</dbReference>
<dbReference type="SUPFAM" id="SSF51905">
    <property type="entry name" value="FAD/NAD(P)-binding domain"/>
    <property type="match status" value="1"/>
</dbReference>
<dbReference type="GO" id="GO:0016491">
    <property type="term" value="F:oxidoreductase activity"/>
    <property type="evidence" value="ECO:0007669"/>
    <property type="project" value="InterPro"/>
</dbReference>
<reference evidence="6 7" key="1">
    <citation type="submission" date="2016-02" db="EMBL/GenBank/DDBJ databases">
        <title>Draft genome sequence of Polaribacter atrinae KACC17473.</title>
        <authorList>
            <person name="Shin S.-K."/>
            <person name="Yi H."/>
        </authorList>
    </citation>
    <scope>NUCLEOTIDE SEQUENCE [LARGE SCALE GENOMIC DNA]</scope>
    <source>
        <strain evidence="6 7">KACC 17473</strain>
    </source>
</reference>
<dbReference type="PANTHER" id="PTHR43429:SF3">
    <property type="entry name" value="NITRITE REDUCTASE [NAD(P)H]"/>
    <property type="match status" value="1"/>
</dbReference>
<dbReference type="PRINTS" id="PR00368">
    <property type="entry name" value="FADPNR"/>
</dbReference>